<evidence type="ECO:0000313" key="4">
    <source>
        <dbReference type="Proteomes" id="UP000292052"/>
    </source>
</evidence>
<gene>
    <name evidence="3" type="ORF">BDFB_002909</name>
</gene>
<dbReference type="PANTHER" id="PTHR16091">
    <property type="entry name" value="TTC17 PROTEIN"/>
    <property type="match status" value="1"/>
</dbReference>
<evidence type="ECO:0000313" key="3">
    <source>
        <dbReference type="EMBL" id="RZC40698.1"/>
    </source>
</evidence>
<dbReference type="GO" id="GO:0015629">
    <property type="term" value="C:actin cytoskeleton"/>
    <property type="evidence" value="ECO:0007669"/>
    <property type="project" value="TreeGrafter"/>
</dbReference>
<reference evidence="3 4" key="1">
    <citation type="submission" date="2017-03" db="EMBL/GenBank/DDBJ databases">
        <title>Genome of the blue death feigning beetle - Asbolus verrucosus.</title>
        <authorList>
            <person name="Rider S.D."/>
        </authorList>
    </citation>
    <scope>NUCLEOTIDE SEQUENCE [LARGE SCALE GENOMIC DNA]</scope>
    <source>
        <strain evidence="3">Butters</strain>
        <tissue evidence="3">Head and leg muscle</tissue>
    </source>
</reference>
<dbReference type="Pfam" id="PF13176">
    <property type="entry name" value="TPR_7"/>
    <property type="match status" value="1"/>
</dbReference>
<sequence>MVILRLWTIFFVFLKLVYKGDGATHWIVTEKGMIQSHVGSPLHLRRPYDLISLLDQEKRWNEIQTVLQDLMTRKSTIEEKWSNLQGNPGMESKMALKNSDCLMNGKLLSTVDLYNIATNGSERIKVDLTVEKDDVTIFEVPDCNRYSKIAFSMPDYEHFPSLHSEDTISLVPEDSLEKLMPVATVKQFGHEIHKELIKNTSSWVHYNLGALYWRIKGNGPKAVDCSRRALHYVSQEYRDIPLHNLAGILHKSGRSKEATLMLHTAVEYAPKQTLHYLALGNIYFAMGDYNNSLLYYDKFLELKPDHNEVTAIKQATLCFSKLETHLIDFQDLQQHWLRLSKRLMWEHSSYDEELGNLQEEALETVFGKKSQRCVKKSSTISCDFVDSPIADFDTMNLQNLFQYVETETQKINKRMAKTNRLSAIGDKVKDDGYEYIPQSYPKFPTTMSTSGEKYFDATAWPQEEECKKWNLPISEKEDLKLPIFLPPENKGYDITKILTDSIGLPNGSEHKLPWYPPVCDDSSAFGEKYVQQSERHVLNNEIKSNDFLRNHFIKYVNNGKADEAEIGQRIITAMEKKSAPNWVLSTLASLYWRIRGNTKKALDCLDLALKTAPKDQTDVILISISSVVHQLGLVNQALKYANLAFKLNYVEPSTNFLLALLHYDSNPLMAMYYMKNVLRVDAEYYDGQAELLLKLWGCRIKLGTYNNMKKPAEKLPQEICSEKESFKGQGMICSANGDDCKTASIQCFHTKNLEGSGDIEPDQSQLERIGDGPQPFHMRILLGDDHVAPGPAPEFYVGFSDDSASETILHVYDKSGTYPLSSHGCKEIIEADWVHFTSMWQSIAARNIDIGPYLKPLPKNLKKRNAKPYCSDAAVKPGDTLLNHLTSKILRSKFSNSPDKSLAEWLGIMAGDHKASVEEIGTKIGLALQENTTSWLLATAAALYWRVLGNAEEAIVCLRLALNHVPDHMKDVPLISLANVLQRVGFNGEALEVAYLALKSNPNFVVNHFTIGNILTSMGDLEEAISFHRSALALDSNFEPARNRLQAILCTLLFDETGTLRNIPEN</sequence>
<dbReference type="OrthoDB" id="2115703at2759"/>
<dbReference type="InterPro" id="IPR011990">
    <property type="entry name" value="TPR-like_helical_dom_sf"/>
</dbReference>
<dbReference type="PROSITE" id="PS50005">
    <property type="entry name" value="TPR"/>
    <property type="match status" value="2"/>
</dbReference>
<protein>
    <submittedName>
        <fullName evidence="3">Tetratricopeptide repeat protein 17</fullName>
    </submittedName>
</protein>
<dbReference type="Pfam" id="PF13181">
    <property type="entry name" value="TPR_8"/>
    <property type="match status" value="1"/>
</dbReference>
<name>A0A482W8J9_ASBVE</name>
<dbReference type="GO" id="GO:0005737">
    <property type="term" value="C:cytoplasm"/>
    <property type="evidence" value="ECO:0007669"/>
    <property type="project" value="TreeGrafter"/>
</dbReference>
<dbReference type="AlphaFoldDB" id="A0A482W8J9"/>
<dbReference type="Gene3D" id="1.25.40.10">
    <property type="entry name" value="Tetratricopeptide repeat domain"/>
    <property type="match status" value="3"/>
</dbReference>
<evidence type="ECO:0000256" key="2">
    <source>
        <dbReference type="SAM" id="SignalP"/>
    </source>
</evidence>
<feature type="repeat" description="TPR" evidence="1">
    <location>
        <begin position="273"/>
        <end position="306"/>
    </location>
</feature>
<feature type="signal peptide" evidence="2">
    <location>
        <begin position="1"/>
        <end position="22"/>
    </location>
</feature>
<evidence type="ECO:0000256" key="1">
    <source>
        <dbReference type="PROSITE-ProRule" id="PRU00339"/>
    </source>
</evidence>
<dbReference type="InterPro" id="IPR052630">
    <property type="entry name" value="TTC17"/>
</dbReference>
<feature type="chain" id="PRO_5019815743" evidence="2">
    <location>
        <begin position="23"/>
        <end position="1066"/>
    </location>
</feature>
<feature type="repeat" description="TPR" evidence="1">
    <location>
        <begin position="1005"/>
        <end position="1038"/>
    </location>
</feature>
<dbReference type="SMART" id="SM00028">
    <property type="entry name" value="TPR"/>
    <property type="match status" value="6"/>
</dbReference>
<dbReference type="GO" id="GO:0030041">
    <property type="term" value="P:actin filament polymerization"/>
    <property type="evidence" value="ECO:0007669"/>
    <property type="project" value="TreeGrafter"/>
</dbReference>
<proteinExistence type="predicted"/>
<dbReference type="EMBL" id="QDEB01023832">
    <property type="protein sequence ID" value="RZC40698.1"/>
    <property type="molecule type" value="Genomic_DNA"/>
</dbReference>
<comment type="caution">
    <text evidence="3">The sequence shown here is derived from an EMBL/GenBank/DDBJ whole genome shotgun (WGS) entry which is preliminary data.</text>
</comment>
<keyword evidence="1" id="KW-0802">TPR repeat</keyword>
<dbReference type="InterPro" id="IPR019734">
    <property type="entry name" value="TPR_rpt"/>
</dbReference>
<organism evidence="3 4">
    <name type="scientific">Asbolus verrucosus</name>
    <name type="common">Desert ironclad beetle</name>
    <dbReference type="NCBI Taxonomy" id="1661398"/>
    <lineage>
        <taxon>Eukaryota</taxon>
        <taxon>Metazoa</taxon>
        <taxon>Ecdysozoa</taxon>
        <taxon>Arthropoda</taxon>
        <taxon>Hexapoda</taxon>
        <taxon>Insecta</taxon>
        <taxon>Pterygota</taxon>
        <taxon>Neoptera</taxon>
        <taxon>Endopterygota</taxon>
        <taxon>Coleoptera</taxon>
        <taxon>Polyphaga</taxon>
        <taxon>Cucujiformia</taxon>
        <taxon>Tenebrionidae</taxon>
        <taxon>Pimeliinae</taxon>
        <taxon>Asbolus</taxon>
    </lineage>
</organism>
<keyword evidence="2" id="KW-0732">Signal</keyword>
<keyword evidence="4" id="KW-1185">Reference proteome</keyword>
<accession>A0A482W8J9</accession>
<dbReference type="PANTHER" id="PTHR16091:SF1">
    <property type="entry name" value="TETRATRICOPEPTIDE REPEAT PROTEIN 17"/>
    <property type="match status" value="1"/>
</dbReference>
<dbReference type="SUPFAM" id="SSF48452">
    <property type="entry name" value="TPR-like"/>
    <property type="match status" value="1"/>
</dbReference>
<dbReference type="PROSITE" id="PS50293">
    <property type="entry name" value="TPR_REGION"/>
    <property type="match status" value="1"/>
</dbReference>
<dbReference type="Proteomes" id="UP000292052">
    <property type="component" value="Unassembled WGS sequence"/>
</dbReference>